<name>A0A4R7NZ47_9GAMM</name>
<protein>
    <submittedName>
        <fullName evidence="2">Uncharacterized protein</fullName>
    </submittedName>
</protein>
<evidence type="ECO:0000256" key="1">
    <source>
        <dbReference type="SAM" id="MobiDB-lite"/>
    </source>
</evidence>
<keyword evidence="3" id="KW-1185">Reference proteome</keyword>
<reference evidence="2 3" key="1">
    <citation type="submission" date="2019-03" db="EMBL/GenBank/DDBJ databases">
        <title>Genomic Encyclopedia of Type Strains, Phase IV (KMG-IV): sequencing the most valuable type-strain genomes for metagenomic binning, comparative biology and taxonomic classification.</title>
        <authorList>
            <person name="Goeker M."/>
        </authorList>
    </citation>
    <scope>NUCLEOTIDE SEQUENCE [LARGE SCALE GENOMIC DNA]</scope>
    <source>
        <strain evidence="2 3">DSM 26377</strain>
    </source>
</reference>
<evidence type="ECO:0000313" key="2">
    <source>
        <dbReference type="EMBL" id="TDU26408.1"/>
    </source>
</evidence>
<sequence>MGTWTPHGAIIGPRMKPPPLTTLPRSHGRRLRDYYRSAGWPCQDTIEIDLLNAGLIERISRSASELDVIRVTDSGLHALGTCLVRNRRAFDAHEALVAQVTQDLARAGRLAYRNLMLRGRVGDGWKPCRPDVYSIRYTSVAAYARPVIHEVKVRRADLLSDLKNPDKRAAYQALSSEFFYVMPEGLATPHEIPEDCGVLFAGDAGLRLARPSERRTVQLGVAEWMSLARRGAEFIDTADDEQGLLGERDP</sequence>
<organism evidence="2 3">
    <name type="scientific">Panacagrimonas perspica</name>
    <dbReference type="NCBI Taxonomy" id="381431"/>
    <lineage>
        <taxon>Bacteria</taxon>
        <taxon>Pseudomonadati</taxon>
        <taxon>Pseudomonadota</taxon>
        <taxon>Gammaproteobacteria</taxon>
        <taxon>Nevskiales</taxon>
        <taxon>Nevskiaceae</taxon>
        <taxon>Panacagrimonas</taxon>
    </lineage>
</organism>
<dbReference type="Proteomes" id="UP000295341">
    <property type="component" value="Unassembled WGS sequence"/>
</dbReference>
<proteinExistence type="predicted"/>
<dbReference type="EMBL" id="SOBT01000010">
    <property type="protein sequence ID" value="TDU26408.1"/>
    <property type="molecule type" value="Genomic_DNA"/>
</dbReference>
<dbReference type="AlphaFoldDB" id="A0A4R7NZ47"/>
<accession>A0A4R7NZ47</accession>
<feature type="region of interest" description="Disordered" evidence="1">
    <location>
        <begin position="1"/>
        <end position="21"/>
    </location>
</feature>
<evidence type="ECO:0000313" key="3">
    <source>
        <dbReference type="Proteomes" id="UP000295341"/>
    </source>
</evidence>
<comment type="caution">
    <text evidence="2">The sequence shown here is derived from an EMBL/GenBank/DDBJ whole genome shotgun (WGS) entry which is preliminary data.</text>
</comment>
<gene>
    <name evidence="2" type="ORF">DFR24_3432</name>
</gene>